<feature type="transmembrane region" description="Helical" evidence="2">
    <location>
        <begin position="248"/>
        <end position="271"/>
    </location>
</feature>
<keyword evidence="2" id="KW-0812">Transmembrane</keyword>
<evidence type="ECO:0000256" key="1">
    <source>
        <dbReference type="SAM" id="MobiDB-lite"/>
    </source>
</evidence>
<name>A0A4D4L5F7_STRVO</name>
<dbReference type="Proteomes" id="UP000301309">
    <property type="component" value="Unassembled WGS sequence"/>
</dbReference>
<evidence type="ECO:0000256" key="2">
    <source>
        <dbReference type="SAM" id="Phobius"/>
    </source>
</evidence>
<feature type="transmembrane region" description="Helical" evidence="2">
    <location>
        <begin position="283"/>
        <end position="305"/>
    </location>
</feature>
<feature type="compositionally biased region" description="Polar residues" evidence="1">
    <location>
        <begin position="440"/>
        <end position="449"/>
    </location>
</feature>
<accession>A0A4D4L5F7</accession>
<protein>
    <submittedName>
        <fullName evidence="3">Uncharacterized protein</fullName>
    </submittedName>
</protein>
<dbReference type="EMBL" id="BJHW01000001">
    <property type="protein sequence ID" value="GDY56325.1"/>
    <property type="molecule type" value="Genomic_DNA"/>
</dbReference>
<keyword evidence="4" id="KW-1185">Reference proteome</keyword>
<feature type="transmembrane region" description="Helical" evidence="2">
    <location>
        <begin position="52"/>
        <end position="77"/>
    </location>
</feature>
<feature type="compositionally biased region" description="Basic residues" evidence="1">
    <location>
        <begin position="381"/>
        <end position="412"/>
    </location>
</feature>
<keyword evidence="2" id="KW-0472">Membrane</keyword>
<feature type="region of interest" description="Disordered" evidence="1">
    <location>
        <begin position="334"/>
        <end position="359"/>
    </location>
</feature>
<gene>
    <name evidence="3" type="ORF">SVIO_069480</name>
</gene>
<feature type="transmembrane region" description="Helical" evidence="2">
    <location>
        <begin position="125"/>
        <end position="144"/>
    </location>
</feature>
<feature type="compositionally biased region" description="Low complexity" evidence="1">
    <location>
        <begin position="417"/>
        <end position="428"/>
    </location>
</feature>
<organism evidence="3 4">
    <name type="scientific">Streptomyces violaceusniger</name>
    <dbReference type="NCBI Taxonomy" id="68280"/>
    <lineage>
        <taxon>Bacteria</taxon>
        <taxon>Bacillati</taxon>
        <taxon>Actinomycetota</taxon>
        <taxon>Actinomycetes</taxon>
        <taxon>Kitasatosporales</taxon>
        <taxon>Streptomycetaceae</taxon>
        <taxon>Streptomyces</taxon>
        <taxon>Streptomyces violaceusniger group</taxon>
    </lineage>
</organism>
<evidence type="ECO:0000313" key="4">
    <source>
        <dbReference type="Proteomes" id="UP000301309"/>
    </source>
</evidence>
<feature type="region of interest" description="Disordered" evidence="1">
    <location>
        <begin position="375"/>
        <end position="466"/>
    </location>
</feature>
<comment type="caution">
    <text evidence="3">The sequence shown here is derived from an EMBL/GenBank/DDBJ whole genome shotgun (WGS) entry which is preliminary data.</text>
</comment>
<reference evidence="3 4" key="1">
    <citation type="journal article" date="2020" name="Int. J. Syst. Evol. Microbiol.">
        <title>Reclassification of Streptomyces castelarensis and Streptomyces sporoclivatus as later heterotypic synonyms of Streptomyces antimycoticus.</title>
        <authorList>
            <person name="Komaki H."/>
            <person name="Tamura T."/>
        </authorList>
    </citation>
    <scope>NUCLEOTIDE SEQUENCE [LARGE SCALE GENOMIC DNA]</scope>
    <source>
        <strain evidence="3 4">NBRC 13459</strain>
    </source>
</reference>
<sequence>MGQGRILNSGARVFGALVCAVLGLISLGWIIHDLDKADEANHLWWTWAGLPFRATGGIFGSSLLDLVLLLVYAVVGITALRSPAAAGALGAVAAATVAVRLPSLWNLNSDWLQGIPGDLKTRANASAWAQVVLAGLLLAVVAAARRPADLAAAPGQPVSPTDRPPGRPSPGAAVVGALFLGAVGAVIAAWQIYWAQERGWEIYKYLLTGKHTLPTLLSAPGAWVAWAAVALCLAGAAAALARAPLARPLGMVAAALVTATGISEASLYIKLDYVDHLSDLPTVGVLSVLTGFFEAIAGLIALIVLARPGVEEGAAGTGGLGAPRCTAAAMAATTGATTPKGPGATTLREPGAMGTAPGPGATAAVMATAAMAAAATAAATPRRRPPLHRWCPRHPAPRPPRPRRRPHLRRHRAGEVRSGSGAPRRGAGLCRYAAPPRGRQATTAPQTKDGSLRLSPRSATAVRGPA</sequence>
<feature type="transmembrane region" description="Helical" evidence="2">
    <location>
        <begin position="84"/>
        <end position="105"/>
    </location>
</feature>
<proteinExistence type="predicted"/>
<dbReference type="AlphaFoldDB" id="A0A4D4L5F7"/>
<feature type="transmembrane region" description="Helical" evidence="2">
    <location>
        <begin position="172"/>
        <end position="193"/>
    </location>
</feature>
<evidence type="ECO:0000313" key="3">
    <source>
        <dbReference type="EMBL" id="GDY56325.1"/>
    </source>
</evidence>
<feature type="transmembrane region" description="Helical" evidence="2">
    <location>
        <begin position="12"/>
        <end position="32"/>
    </location>
</feature>
<keyword evidence="2" id="KW-1133">Transmembrane helix</keyword>
<feature type="transmembrane region" description="Helical" evidence="2">
    <location>
        <begin position="223"/>
        <end position="241"/>
    </location>
</feature>